<feature type="repeat" description="PPR" evidence="3">
    <location>
        <begin position="672"/>
        <end position="706"/>
    </location>
</feature>
<dbReference type="InterPro" id="IPR002885">
    <property type="entry name" value="PPR_rpt"/>
</dbReference>
<dbReference type="PANTHER" id="PTHR46128">
    <property type="entry name" value="MITOCHONDRIAL GROUP I INTRON SPLICING FACTOR CCM1"/>
    <property type="match status" value="1"/>
</dbReference>
<dbReference type="PANTHER" id="PTHR46128:SF329">
    <property type="entry name" value="MITOCHONDRIAL GROUP I INTRON SPLICING FACTOR DMR1"/>
    <property type="match status" value="1"/>
</dbReference>
<evidence type="ECO:0000256" key="1">
    <source>
        <dbReference type="ARBA" id="ARBA00007626"/>
    </source>
</evidence>
<accession>A0A7S0WHN4</accession>
<dbReference type="Gene3D" id="1.25.40.10">
    <property type="entry name" value="Tetratricopeptide repeat domain"/>
    <property type="match status" value="7"/>
</dbReference>
<comment type="similarity">
    <text evidence="1">Belongs to the PPR family. P subfamily.</text>
</comment>
<evidence type="ECO:0000313" key="6">
    <source>
        <dbReference type="EMBL" id="CAD8812529.1"/>
    </source>
</evidence>
<feature type="repeat" description="PPR" evidence="3">
    <location>
        <begin position="563"/>
        <end position="597"/>
    </location>
</feature>
<reference evidence="6" key="1">
    <citation type="submission" date="2021-01" db="EMBL/GenBank/DDBJ databases">
        <authorList>
            <person name="Corre E."/>
            <person name="Pelletier E."/>
            <person name="Niang G."/>
            <person name="Scheremetjew M."/>
            <person name="Finn R."/>
            <person name="Kale V."/>
            <person name="Holt S."/>
            <person name="Cochrane G."/>
            <person name="Meng A."/>
            <person name="Brown T."/>
            <person name="Cohen L."/>
        </authorList>
    </citation>
    <scope>NUCLEOTIDE SEQUENCE</scope>
    <source>
        <strain evidence="6">Clade-D-RCC1621</strain>
    </source>
</reference>
<evidence type="ECO:0000256" key="3">
    <source>
        <dbReference type="PROSITE-ProRule" id="PRU00708"/>
    </source>
</evidence>
<dbReference type="NCBIfam" id="TIGR00756">
    <property type="entry name" value="PPR"/>
    <property type="match status" value="4"/>
</dbReference>
<feature type="repeat" description="PPR" evidence="3">
    <location>
        <begin position="846"/>
        <end position="880"/>
    </location>
</feature>
<name>A0A7S0WHN4_9CHLO</name>
<evidence type="ECO:0000256" key="2">
    <source>
        <dbReference type="ARBA" id="ARBA00022737"/>
    </source>
</evidence>
<dbReference type="AlphaFoldDB" id="A0A7S0WHN4"/>
<evidence type="ECO:0000259" key="5">
    <source>
        <dbReference type="Pfam" id="PF17177"/>
    </source>
</evidence>
<dbReference type="InterPro" id="IPR050872">
    <property type="entry name" value="PPR_P_subfamily"/>
</dbReference>
<dbReference type="Pfam" id="PF17177">
    <property type="entry name" value="PPR_long"/>
    <property type="match status" value="2"/>
</dbReference>
<sequence length="970" mass="105512">MRYEDLRAREVGYASTSPRVGAFDGVGSDVDDDAAVIRAHEAYVARGELENAAKALKTSARKRGGGGARAGAGGANAIDASGALMFVVSDGVHEALRKSHKKFVHACRDARRVDVALAYAKVFDFDRTDGDLYCAVISACGTTRDWHTAWAAFEARRVDAGVLPDPIVYSALISTAGKCGNFKAARDAFAEATDANQVDSIVFNSFIDVCAARGDYDTAKATLERMKTTNGVAANIRSYNGLISASTRQRNFAGALRAWEELSANKLEPTIITYGAMLAAGAASDETDVQWSVDMFERALSSGVCGVAGNDHMVASLLNAYAHGVTLNQIDKTIALKRGEALVTALADAASTDAITASKTPNARVWCALITLCARVGQPARAIEVINIMTKRQMRPEDHAISAALNACKQGRPYFEQMLRILENYPESIRRSTGVCNAAISVYLHFGDFKSAFKLYSEMKAKMHAFRRMKDTDHGASPRDVRVMENQIPDTITYNTLIGACATNGEDVKALELYHDMIANGIPPSLRTYVGLIVSLSRSHGGSRADEAEKLFNTAIDDGVTPNEFLFTSLMDAQVKAHRADSAFATYDRMLKANVKLTSVTFGCVLHACWVCEDPEEGVERAYAILQQMTERDVMMNDWCSNALVRVISRAGRIEEMLEEVKKIVRRRGTVESETLETVIRALCRTGYVERANRFLSMMDSRNLEPSGLTLMAFITAASRDGFVGWAWEAAKRCARAGYVLDVNTRSALVAVLSVASTSPDPDDAELLLARALGVYEGSYKRAEANGDDANGVLDSESQCALIVALARGDRIDTALSIWRNTTRYGALVDARKHTSSEVKDYIGDTRAMYESLIEVCCHEGMIDEALEVFDAVKDASVSVSTVTLAFLESSCRRSRVDEWRIFDVCAQMRAQAEVKASNRLARPSKQSHHVRHDDVVDIASELQSKGLGGAQSQNTKPSTWRRGTGSAGP</sequence>
<feature type="repeat" description="PPR" evidence="3">
    <location>
        <begin position="490"/>
        <end position="524"/>
    </location>
</feature>
<feature type="repeat" description="PPR" evidence="3">
    <location>
        <begin position="235"/>
        <end position="269"/>
    </location>
</feature>
<gene>
    <name evidence="6" type="ORF">OMED0930_LOCUS3623</name>
</gene>
<protein>
    <recommendedName>
        <fullName evidence="5">PROP1-like PPR domain-containing protein</fullName>
    </recommendedName>
</protein>
<dbReference type="InterPro" id="IPR011990">
    <property type="entry name" value="TPR-like_helical_dom_sf"/>
</dbReference>
<dbReference type="EMBL" id="HBFO01005215">
    <property type="protein sequence ID" value="CAD8812529.1"/>
    <property type="molecule type" value="Transcribed_RNA"/>
</dbReference>
<dbReference type="InterPro" id="IPR033443">
    <property type="entry name" value="PROP1-like_PPR_dom"/>
</dbReference>
<feature type="domain" description="PROP1-like PPR" evidence="5">
    <location>
        <begin position="493"/>
        <end position="678"/>
    </location>
</feature>
<dbReference type="PROSITE" id="PS51375">
    <property type="entry name" value="PPR"/>
    <property type="match status" value="7"/>
</dbReference>
<keyword evidence="2" id="KW-0677">Repeat</keyword>
<dbReference type="SUPFAM" id="SSF48452">
    <property type="entry name" value="TPR-like"/>
    <property type="match status" value="2"/>
</dbReference>
<dbReference type="Pfam" id="PF01535">
    <property type="entry name" value="PPR"/>
    <property type="match status" value="3"/>
</dbReference>
<organism evidence="6">
    <name type="scientific">Ostreococcus mediterraneus</name>
    <dbReference type="NCBI Taxonomy" id="1486918"/>
    <lineage>
        <taxon>Eukaryota</taxon>
        <taxon>Viridiplantae</taxon>
        <taxon>Chlorophyta</taxon>
        <taxon>Mamiellophyceae</taxon>
        <taxon>Mamiellales</taxon>
        <taxon>Bathycoccaceae</taxon>
        <taxon>Ostreococcus</taxon>
    </lineage>
</organism>
<evidence type="ECO:0000256" key="4">
    <source>
        <dbReference type="SAM" id="MobiDB-lite"/>
    </source>
</evidence>
<feature type="repeat" description="PPR" evidence="3">
    <location>
        <begin position="362"/>
        <end position="396"/>
    </location>
</feature>
<proteinExistence type="inferred from homology"/>
<feature type="repeat" description="PPR" evidence="3">
    <location>
        <begin position="199"/>
        <end position="233"/>
    </location>
</feature>
<feature type="domain" description="PROP1-like PPR" evidence="5">
    <location>
        <begin position="136"/>
        <end position="283"/>
    </location>
</feature>
<feature type="region of interest" description="Disordered" evidence="4">
    <location>
        <begin position="945"/>
        <end position="970"/>
    </location>
</feature>